<evidence type="ECO:0000259" key="1">
    <source>
        <dbReference type="Pfam" id="PF07475"/>
    </source>
</evidence>
<dbReference type="OrthoDB" id="8326226at2"/>
<evidence type="ECO:0000313" key="2">
    <source>
        <dbReference type="EMBL" id="KTT71536.1"/>
    </source>
</evidence>
<dbReference type="GO" id="GO:0005524">
    <property type="term" value="F:ATP binding"/>
    <property type="evidence" value="ECO:0007669"/>
    <property type="project" value="InterPro"/>
</dbReference>
<organism evidence="2 3">
    <name type="scientific">Sphingomonas endophytica</name>
    <dbReference type="NCBI Taxonomy" id="869719"/>
    <lineage>
        <taxon>Bacteria</taxon>
        <taxon>Pseudomonadati</taxon>
        <taxon>Pseudomonadota</taxon>
        <taxon>Alphaproteobacteria</taxon>
        <taxon>Sphingomonadales</taxon>
        <taxon>Sphingomonadaceae</taxon>
        <taxon>Sphingomonas</taxon>
    </lineage>
</organism>
<dbReference type="Gene3D" id="3.40.50.300">
    <property type="entry name" value="P-loop containing nucleotide triphosphate hydrolases"/>
    <property type="match status" value="1"/>
</dbReference>
<reference evidence="2 3" key="1">
    <citation type="journal article" date="2016" name="Front. Microbiol.">
        <title>Genomic Resource of Rice Seed Associated Bacteria.</title>
        <authorList>
            <person name="Midha S."/>
            <person name="Bansal K."/>
            <person name="Sharma S."/>
            <person name="Kumar N."/>
            <person name="Patil P.P."/>
            <person name="Chaudhry V."/>
            <person name="Patil P.B."/>
        </authorList>
    </citation>
    <scope>NUCLEOTIDE SEQUENCE [LARGE SCALE GENOMIC DNA]</scope>
    <source>
        <strain evidence="2 3">NS334</strain>
    </source>
</reference>
<gene>
    <name evidence="2" type="ORF">NS334_10170</name>
</gene>
<keyword evidence="3" id="KW-1185">Reference proteome</keyword>
<proteinExistence type="predicted"/>
<dbReference type="Proteomes" id="UP000074310">
    <property type="component" value="Unassembled WGS sequence"/>
</dbReference>
<dbReference type="PATRIC" id="fig|869719.3.peg.1902"/>
<name>A0A147I1P3_9SPHN</name>
<sequence>MSDTATIHATCVAIGGRAVLLTGPSGAGKSDLAMRLIDRGAVLVSDDYTVLSHGHGVLIAAAPATIAGRMEVRGLGIVARPSQTAVPVAMAVVLASEDERMPEPRTIAIHGVTLRQVVIDPRWPSAPIKVEWALAQQEEAGQGETGREKAGR</sequence>
<feature type="domain" description="HPr kinase/phosphorylase C-terminal" evidence="1">
    <location>
        <begin position="2"/>
        <end position="78"/>
    </location>
</feature>
<dbReference type="AlphaFoldDB" id="A0A147I1P3"/>
<accession>A0A147I1P3</accession>
<dbReference type="GO" id="GO:0006109">
    <property type="term" value="P:regulation of carbohydrate metabolic process"/>
    <property type="evidence" value="ECO:0007669"/>
    <property type="project" value="InterPro"/>
</dbReference>
<dbReference type="CDD" id="cd01918">
    <property type="entry name" value="HprK_C"/>
    <property type="match status" value="1"/>
</dbReference>
<protein>
    <recommendedName>
        <fullName evidence="1">HPr kinase/phosphorylase C-terminal domain-containing protein</fullName>
    </recommendedName>
</protein>
<dbReference type="InterPro" id="IPR027417">
    <property type="entry name" value="P-loop_NTPase"/>
</dbReference>
<dbReference type="GO" id="GO:0000155">
    <property type="term" value="F:phosphorelay sensor kinase activity"/>
    <property type="evidence" value="ECO:0007669"/>
    <property type="project" value="InterPro"/>
</dbReference>
<dbReference type="InterPro" id="IPR011104">
    <property type="entry name" value="Hpr_kin/Pase_C"/>
</dbReference>
<dbReference type="EMBL" id="LDTB01000038">
    <property type="protein sequence ID" value="KTT71536.1"/>
    <property type="molecule type" value="Genomic_DNA"/>
</dbReference>
<dbReference type="RefSeq" id="WP_058755853.1">
    <property type="nucleotide sequence ID" value="NZ_LDTB01000038.1"/>
</dbReference>
<dbReference type="Pfam" id="PF07475">
    <property type="entry name" value="Hpr_kinase_C"/>
    <property type="match status" value="1"/>
</dbReference>
<dbReference type="SUPFAM" id="SSF53795">
    <property type="entry name" value="PEP carboxykinase-like"/>
    <property type="match status" value="1"/>
</dbReference>
<comment type="caution">
    <text evidence="2">The sequence shown here is derived from an EMBL/GenBank/DDBJ whole genome shotgun (WGS) entry which is preliminary data.</text>
</comment>
<evidence type="ECO:0000313" key="3">
    <source>
        <dbReference type="Proteomes" id="UP000074310"/>
    </source>
</evidence>